<comment type="subcellular location">
    <subcellularLocation>
        <location evidence="2 10">Cytoplasm</location>
    </subcellularLocation>
</comment>
<dbReference type="CDD" id="cd00955">
    <property type="entry name" value="Transaldolase_like"/>
    <property type="match status" value="1"/>
</dbReference>
<dbReference type="EC" id="2.2.1.2" evidence="5 10"/>
<evidence type="ECO:0000256" key="6">
    <source>
        <dbReference type="ARBA" id="ARBA00022490"/>
    </source>
</evidence>
<reference evidence="11 12" key="1">
    <citation type="journal article" date="2018" name="Nat. Biotechnol.">
        <title>A standardized bacterial taxonomy based on genome phylogeny substantially revises the tree of life.</title>
        <authorList>
            <person name="Parks D.H."/>
            <person name="Chuvochina M."/>
            <person name="Waite D.W."/>
            <person name="Rinke C."/>
            <person name="Skarshewski A."/>
            <person name="Chaumeil P.A."/>
            <person name="Hugenholtz P."/>
        </authorList>
    </citation>
    <scope>NUCLEOTIDE SEQUENCE [LARGE SCALE GENOMIC DNA]</scope>
    <source>
        <strain evidence="11">UBA8844</strain>
    </source>
</reference>
<comment type="pathway">
    <text evidence="3 10">Carbohydrate degradation; pentose phosphate pathway; D-glyceraldehyde 3-phosphate and beta-D-fructose 6-phosphate from D-ribose 5-phosphate and D-xylulose 5-phosphate (non-oxidative stage): step 2/3.</text>
</comment>
<dbReference type="GO" id="GO:0006098">
    <property type="term" value="P:pentose-phosphate shunt"/>
    <property type="evidence" value="ECO:0007669"/>
    <property type="project" value="UniProtKB-UniRule"/>
</dbReference>
<sequence>MSTRLHALHAAGQSLWLDYIDRVMLSNGDLTRRIAEDALTGMTSNPTIFEKALAEGAAYDAQLATVDPTLSDRDAFFVLATTDVRAACDAFLGVYETTAGVDGYVSLEVSPDLARDAAGTVAEARRLWAIVDRPNLMIKVPGTVEGAEAIRTLIADGINVNVTLLFAIDAHARVIEAYIAGLEARAAAGLPINNVASVASFFISRVDSAIDKKLTAMAASSSAPADVLALEGKAAIANAKLAYRLFSASFSGARWEALSALGARVQRPLWASTSTKNPAFRDVLYVEELIGADTVNTLPPATLEAFRDHGEVRQSVTENVADADRTLAALEARGVSLQAVTDVLLAEGLASFEQSFVTLLGGLARKRATLAAGTR</sequence>
<proteinExistence type="inferred from homology"/>
<dbReference type="Pfam" id="PF00923">
    <property type="entry name" value="TAL_FSA"/>
    <property type="match status" value="1"/>
</dbReference>
<dbReference type="GO" id="GO:0004801">
    <property type="term" value="F:transaldolase activity"/>
    <property type="evidence" value="ECO:0007669"/>
    <property type="project" value="UniProtKB-UniRule"/>
</dbReference>
<keyword evidence="8 10" id="KW-0570">Pentose shunt</keyword>
<comment type="caution">
    <text evidence="11">The sequence shown here is derived from an EMBL/GenBank/DDBJ whole genome shotgun (WGS) entry which is preliminary data.</text>
</comment>
<dbReference type="SUPFAM" id="SSF51569">
    <property type="entry name" value="Aldolase"/>
    <property type="match status" value="1"/>
</dbReference>
<dbReference type="UniPathway" id="UPA00115">
    <property type="reaction ID" value="UER00414"/>
</dbReference>
<dbReference type="InterPro" id="IPR001585">
    <property type="entry name" value="TAL/FSA"/>
</dbReference>
<dbReference type="GO" id="GO:0005975">
    <property type="term" value="P:carbohydrate metabolic process"/>
    <property type="evidence" value="ECO:0007669"/>
    <property type="project" value="InterPro"/>
</dbReference>
<dbReference type="GO" id="GO:0005737">
    <property type="term" value="C:cytoplasm"/>
    <property type="evidence" value="ECO:0007669"/>
    <property type="project" value="UniProtKB-SubCell"/>
</dbReference>
<dbReference type="Proteomes" id="UP000264071">
    <property type="component" value="Unassembled WGS sequence"/>
</dbReference>
<evidence type="ECO:0000256" key="8">
    <source>
        <dbReference type="ARBA" id="ARBA00023126"/>
    </source>
</evidence>
<evidence type="ECO:0000256" key="3">
    <source>
        <dbReference type="ARBA" id="ARBA00004857"/>
    </source>
</evidence>
<dbReference type="InterPro" id="IPR004732">
    <property type="entry name" value="Transaldolase_2"/>
</dbReference>
<organism evidence="11 12">
    <name type="scientific">Gemmatimonas aurantiaca</name>
    <dbReference type="NCBI Taxonomy" id="173480"/>
    <lineage>
        <taxon>Bacteria</taxon>
        <taxon>Pseudomonadati</taxon>
        <taxon>Gemmatimonadota</taxon>
        <taxon>Gemmatimonadia</taxon>
        <taxon>Gemmatimonadales</taxon>
        <taxon>Gemmatimonadaceae</taxon>
        <taxon>Gemmatimonas</taxon>
    </lineage>
</organism>
<dbReference type="Gene3D" id="3.20.20.70">
    <property type="entry name" value="Aldolase class I"/>
    <property type="match status" value="1"/>
</dbReference>
<evidence type="ECO:0000256" key="7">
    <source>
        <dbReference type="ARBA" id="ARBA00022679"/>
    </source>
</evidence>
<comment type="similarity">
    <text evidence="4 10">Belongs to the transaldolase family. Type 2 subfamily.</text>
</comment>
<evidence type="ECO:0000313" key="12">
    <source>
        <dbReference type="Proteomes" id="UP000264071"/>
    </source>
</evidence>
<evidence type="ECO:0000256" key="2">
    <source>
        <dbReference type="ARBA" id="ARBA00004496"/>
    </source>
</evidence>
<evidence type="ECO:0000256" key="10">
    <source>
        <dbReference type="HAMAP-Rule" id="MF_00493"/>
    </source>
</evidence>
<dbReference type="AlphaFoldDB" id="A0A3D4V8F5"/>
<dbReference type="PIRSF" id="PIRSF036915">
    <property type="entry name" value="Trnald_Bac_Plnt"/>
    <property type="match status" value="1"/>
</dbReference>
<dbReference type="InterPro" id="IPR013785">
    <property type="entry name" value="Aldolase_TIM"/>
</dbReference>
<evidence type="ECO:0000256" key="5">
    <source>
        <dbReference type="ARBA" id="ARBA00013151"/>
    </source>
</evidence>
<keyword evidence="6 10" id="KW-0963">Cytoplasm</keyword>
<comment type="function">
    <text evidence="1 10">Transaldolase is important for the balance of metabolites in the pentose-phosphate pathway.</text>
</comment>
<feature type="active site" description="Schiff-base intermediate with substrate" evidence="10">
    <location>
        <position position="139"/>
    </location>
</feature>
<evidence type="ECO:0000256" key="1">
    <source>
        <dbReference type="ARBA" id="ARBA00003518"/>
    </source>
</evidence>
<dbReference type="PANTHER" id="PTHR10683:SF31">
    <property type="entry name" value="TRANSALDOLASE"/>
    <property type="match status" value="1"/>
</dbReference>
<dbReference type="NCBIfam" id="NF002881">
    <property type="entry name" value="PRK03343.1"/>
    <property type="match status" value="1"/>
</dbReference>
<name>A0A3D4V8F5_9BACT</name>
<comment type="catalytic activity">
    <reaction evidence="10">
        <text>D-sedoheptulose 7-phosphate + D-glyceraldehyde 3-phosphate = D-erythrose 4-phosphate + beta-D-fructose 6-phosphate</text>
        <dbReference type="Rhea" id="RHEA:17053"/>
        <dbReference type="ChEBI" id="CHEBI:16897"/>
        <dbReference type="ChEBI" id="CHEBI:57483"/>
        <dbReference type="ChEBI" id="CHEBI:57634"/>
        <dbReference type="ChEBI" id="CHEBI:59776"/>
        <dbReference type="EC" id="2.2.1.2"/>
    </reaction>
</comment>
<accession>A0A3D4V8F5</accession>
<gene>
    <name evidence="10 11" type="primary">tal</name>
    <name evidence="11" type="ORF">DGD08_06850</name>
</gene>
<evidence type="ECO:0000256" key="9">
    <source>
        <dbReference type="ARBA" id="ARBA00023270"/>
    </source>
</evidence>
<dbReference type="PANTHER" id="PTHR10683">
    <property type="entry name" value="TRANSALDOLASE"/>
    <property type="match status" value="1"/>
</dbReference>
<dbReference type="NCBIfam" id="TIGR00876">
    <property type="entry name" value="tal_mycobact"/>
    <property type="match status" value="1"/>
</dbReference>
<evidence type="ECO:0000313" key="11">
    <source>
        <dbReference type="EMBL" id="HCT56918.1"/>
    </source>
</evidence>
<dbReference type="HAMAP" id="MF_00493">
    <property type="entry name" value="Transaldolase_2"/>
    <property type="match status" value="1"/>
</dbReference>
<dbReference type="EMBL" id="DPIY01000006">
    <property type="protein sequence ID" value="HCT56918.1"/>
    <property type="molecule type" value="Genomic_DNA"/>
</dbReference>
<protein>
    <recommendedName>
        <fullName evidence="5 10">Transaldolase</fullName>
        <ecNumber evidence="5 10">2.2.1.2</ecNumber>
    </recommendedName>
</protein>
<keyword evidence="7 10" id="KW-0808">Transferase</keyword>
<evidence type="ECO:0000256" key="4">
    <source>
        <dbReference type="ARBA" id="ARBA00008426"/>
    </source>
</evidence>
<keyword evidence="9 10" id="KW-0704">Schiff base</keyword>
<dbReference type="OMA" id="ATECYYQ"/>